<dbReference type="PANTHER" id="PTHR31111">
    <property type="entry name" value="BNAA05G37150D PROTEIN-RELATED"/>
    <property type="match status" value="1"/>
</dbReference>
<evidence type="ECO:0000313" key="2">
    <source>
        <dbReference type="Proteomes" id="UP000479710"/>
    </source>
</evidence>
<name>A0A6G1E5H1_9ORYZ</name>
<dbReference type="EMBL" id="SPHZ02000005">
    <property type="protein sequence ID" value="KAF0920020.1"/>
    <property type="molecule type" value="Genomic_DNA"/>
</dbReference>
<accession>A0A6G1E5H1</accession>
<protein>
    <recommendedName>
        <fullName evidence="3">F-box associated domain-containing protein</fullName>
    </recommendedName>
</protein>
<organism evidence="1 2">
    <name type="scientific">Oryza meyeriana var. granulata</name>
    <dbReference type="NCBI Taxonomy" id="110450"/>
    <lineage>
        <taxon>Eukaryota</taxon>
        <taxon>Viridiplantae</taxon>
        <taxon>Streptophyta</taxon>
        <taxon>Embryophyta</taxon>
        <taxon>Tracheophyta</taxon>
        <taxon>Spermatophyta</taxon>
        <taxon>Magnoliopsida</taxon>
        <taxon>Liliopsida</taxon>
        <taxon>Poales</taxon>
        <taxon>Poaceae</taxon>
        <taxon>BOP clade</taxon>
        <taxon>Oryzoideae</taxon>
        <taxon>Oryzeae</taxon>
        <taxon>Oryzinae</taxon>
        <taxon>Oryza</taxon>
        <taxon>Oryza meyeriana</taxon>
    </lineage>
</organism>
<keyword evidence="2" id="KW-1185">Reference proteome</keyword>
<evidence type="ECO:0000313" key="1">
    <source>
        <dbReference type="EMBL" id="KAF0920020.1"/>
    </source>
</evidence>
<evidence type="ECO:0008006" key="3">
    <source>
        <dbReference type="Google" id="ProtNLM"/>
    </source>
</evidence>
<proteinExistence type="predicted"/>
<dbReference type="PANTHER" id="PTHR31111:SF133">
    <property type="entry name" value="OS07G0196600 PROTEIN"/>
    <property type="match status" value="1"/>
</dbReference>
<dbReference type="AlphaFoldDB" id="A0A6G1E5H1"/>
<dbReference type="OrthoDB" id="689042at2759"/>
<reference evidence="1 2" key="1">
    <citation type="submission" date="2019-11" db="EMBL/GenBank/DDBJ databases">
        <title>Whole genome sequence of Oryza granulata.</title>
        <authorList>
            <person name="Li W."/>
        </authorList>
    </citation>
    <scope>NUCLEOTIDE SEQUENCE [LARGE SCALE GENOMIC DNA]</scope>
    <source>
        <strain evidence="2">cv. Menghai</strain>
        <tissue evidence="1">Leaf</tissue>
    </source>
</reference>
<dbReference type="Proteomes" id="UP000479710">
    <property type="component" value="Unassembled WGS sequence"/>
</dbReference>
<sequence>MYHVHVRKPYTSFAFGYVASSGEYKVLRMLNCPGFTDLELHQLCEVFTVKGGTGHACWRGKQSREFFVEMQKANTGVIVDGVVYFLMDCVYHAMVIGGLDAGIHPDWICSFDLETEEWREDVQGPISSSFVIFGDFSVEEYMQFGIMFVWLS</sequence>
<gene>
    <name evidence="1" type="ORF">E2562_032503</name>
</gene>
<comment type="caution">
    <text evidence="1">The sequence shown here is derived from an EMBL/GenBank/DDBJ whole genome shotgun (WGS) entry which is preliminary data.</text>
</comment>